<dbReference type="KEGG" id="mcos:GM418_15790"/>
<dbReference type="Pfam" id="PF02518">
    <property type="entry name" value="HATPase_c"/>
    <property type="match status" value="1"/>
</dbReference>
<evidence type="ECO:0000256" key="10">
    <source>
        <dbReference type="ARBA" id="ARBA00023125"/>
    </source>
</evidence>
<evidence type="ECO:0000256" key="5">
    <source>
        <dbReference type="ARBA" id="ARBA00022741"/>
    </source>
</evidence>
<dbReference type="GO" id="GO:0043565">
    <property type="term" value="F:sequence-specific DNA binding"/>
    <property type="evidence" value="ECO:0007669"/>
    <property type="project" value="InterPro"/>
</dbReference>
<feature type="domain" description="HTH araC/xylS-type" evidence="15">
    <location>
        <begin position="1292"/>
        <end position="1391"/>
    </location>
</feature>
<keyword evidence="5" id="KW-0547">Nucleotide-binding</keyword>
<dbReference type="Pfam" id="PF07494">
    <property type="entry name" value="Reg_prop"/>
    <property type="match status" value="7"/>
</dbReference>
<evidence type="ECO:0000256" key="8">
    <source>
        <dbReference type="ARBA" id="ARBA00023012"/>
    </source>
</evidence>
<evidence type="ECO:0000256" key="4">
    <source>
        <dbReference type="ARBA" id="ARBA00022679"/>
    </source>
</evidence>
<dbReference type="PROSITE" id="PS50110">
    <property type="entry name" value="RESPONSE_REGULATORY"/>
    <property type="match status" value="1"/>
</dbReference>
<comment type="catalytic activity">
    <reaction evidence="1">
        <text>ATP + protein L-histidine = ADP + protein N-phospho-L-histidine.</text>
        <dbReference type="EC" id="2.7.13.3"/>
    </reaction>
</comment>
<dbReference type="SMART" id="SM00342">
    <property type="entry name" value="HTH_ARAC"/>
    <property type="match status" value="1"/>
</dbReference>
<evidence type="ECO:0000256" key="11">
    <source>
        <dbReference type="ARBA" id="ARBA00023163"/>
    </source>
</evidence>
<evidence type="ECO:0000256" key="2">
    <source>
        <dbReference type="ARBA" id="ARBA00012438"/>
    </source>
</evidence>
<sequence>MMILFSTKTKINIVFQVVLLTIVCCFPVNADEGHTGEQYKFMHIDINDGLSNNQVRAILRDSRGFMWFGTDRGLNRFDGTNFKIYLNNLYDSTSIPFNSIDFLFEDIDQNIWIRSLQNFVIYDPKSESFKRAGNYYKNTSIPLNTLQNLFKDSAGNMWFVNRDFGLYKYSPKSEKTDSIPYPRNPGKAGNNNYLYGIDEDSQGNLWVISNSGVVQKIAPSNFQILEEFELDKWLTSEIYSFSLFVDSDDDVWICSPGSPNGVFHISSSANQIQNYTNSSYPIRLNNNLVSSVEEDENGKIWLATDHGGINIIDKEHQSVSYIVNNRDDRYSISQNSVTYLFKDSEEIIWAGTYKKGLSYYHSNLIRFGHVSHIPSDPNSLPYNDVNCFVEDGKGNLWIGTNGGGLIYFDRKNNSYKTFTYDPNNPESISNNVIVSLFIDRAGILWIGTYFGGLNRFDGKKFKTFRHDPSNPWSLADDRVWEIYEDSKQNLWIGTLNGGLDLFDREKTEFYHYNTEDINSVGSNFVVSIIEDSQNNLWLGTSDGLDRLDLGTKRFYHYTPEPGTHGKLSDKNAIDLLEDGRGFIWIATHQGLNVLDRNESRFRVLTEKDGLASSNIKTIQEDQQGNIWISTTNGISKISVVNTQQHPSLDDLNIKVNNYNILDGLQGKEFNEKAVYRTRSGELIFGGANGFNLFIPEKIKEQNTENKIILTEFKVFNQNVPVNVPFRNRIILEKSITEYDKITLRHNENVFSFEFAALNFFHPEKNSFEYRLTGFNDEWLPVDERLNDITFTNLNAGEYELEIRVTGDGDEWTEMRPPLTIEILPPFWKSIYAFVLYFVLFAALVLFSRRIMLERHRLKFEAEQEHREAERIQQLDALKTKFFTNVSHEFRTPLSLIISPIEKLISQTHDEKNRNHLILVQRNARRLLTMVNQLLDFRKMEVQKPEAKKNWGDMVKFIHEVSLSFEDLAQNKQIEFDFKSKIPAFFTFFDKDKTDKIITNLLSNAFKFTPEKGKVNLDIEIPDQNTESKTATVQITVKDTGIGIAPEQQTRIFDRFYQNDLPNSITNQGSGIGLSMVNEYVTILGGTVKVESIVGKGSTFTVQLPAQLFSKEEIDSYKNQVTESKKELSQSTLQEEEITHSHAKKTVLLVEDNPDFRFYLKDNLKKLYNIFEAENGEQGWELTESKLPDMVVSDIMMPVMDGLKLCTTIKTNRKTKHIPVILLTAKTETEPVVEGFESGADDYISKPFDFRILESRIENLINTREQLRLSYQSMIGINPEKIEVNSQDEKFIKKALQTVETYISESSFTVEDLSKELGMSRVSLYKKMVALTGKTPIEFIRIIRLKRAADLLQSSQLTVSEIAYHVGFNNPRYFSKYFEEFYGELPSGYITKHRLKNINISDDTRKKFS</sequence>
<dbReference type="CDD" id="cd17574">
    <property type="entry name" value="REC_OmpR"/>
    <property type="match status" value="1"/>
</dbReference>
<reference evidence="18 19" key="1">
    <citation type="submission" date="2019-11" db="EMBL/GenBank/DDBJ databases">
        <authorList>
            <person name="Zheng R.K."/>
            <person name="Sun C.M."/>
        </authorList>
    </citation>
    <scope>NUCLEOTIDE SEQUENCE [LARGE SCALE GENOMIC DNA]</scope>
    <source>
        <strain evidence="18 19">WC007</strain>
    </source>
</reference>
<evidence type="ECO:0000313" key="18">
    <source>
        <dbReference type="EMBL" id="QGY45076.1"/>
    </source>
</evidence>
<dbReference type="PROSITE" id="PS50109">
    <property type="entry name" value="HIS_KIN"/>
    <property type="match status" value="1"/>
</dbReference>
<keyword evidence="4" id="KW-0808">Transferase</keyword>
<dbReference type="InterPro" id="IPR003594">
    <property type="entry name" value="HATPase_dom"/>
</dbReference>
<keyword evidence="13" id="KW-0812">Transmembrane</keyword>
<dbReference type="FunFam" id="1.10.287.130:FF:000045">
    <property type="entry name" value="Two-component system sensor histidine kinase/response regulator"/>
    <property type="match status" value="1"/>
</dbReference>
<dbReference type="InterPro" id="IPR018060">
    <property type="entry name" value="HTH_AraC"/>
</dbReference>
<dbReference type="InterPro" id="IPR004358">
    <property type="entry name" value="Sig_transdc_His_kin-like_C"/>
</dbReference>
<dbReference type="SMART" id="SM00387">
    <property type="entry name" value="HATPase_c"/>
    <property type="match status" value="1"/>
</dbReference>
<evidence type="ECO:0000256" key="6">
    <source>
        <dbReference type="ARBA" id="ARBA00022777"/>
    </source>
</evidence>
<evidence type="ECO:0000256" key="1">
    <source>
        <dbReference type="ARBA" id="ARBA00000085"/>
    </source>
</evidence>
<dbReference type="GO" id="GO:0000155">
    <property type="term" value="F:phosphorelay sensor kinase activity"/>
    <property type="evidence" value="ECO:0007669"/>
    <property type="project" value="InterPro"/>
</dbReference>
<dbReference type="FunFam" id="3.30.565.10:FF:000037">
    <property type="entry name" value="Hybrid sensor histidine kinase/response regulator"/>
    <property type="match status" value="1"/>
</dbReference>
<keyword evidence="11" id="KW-0804">Transcription</keyword>
<accession>A0A6I6JQ21</accession>
<dbReference type="EMBL" id="CP046401">
    <property type="protein sequence ID" value="QGY45076.1"/>
    <property type="molecule type" value="Genomic_DNA"/>
</dbReference>
<dbReference type="Proteomes" id="UP000428260">
    <property type="component" value="Chromosome"/>
</dbReference>
<keyword evidence="7" id="KW-0067">ATP-binding</keyword>
<dbReference type="PANTHER" id="PTHR43547:SF2">
    <property type="entry name" value="HYBRID SIGNAL TRANSDUCTION HISTIDINE KINASE C"/>
    <property type="match status" value="1"/>
</dbReference>
<dbReference type="InterPro" id="IPR003661">
    <property type="entry name" value="HisK_dim/P_dom"/>
</dbReference>
<dbReference type="SMART" id="SM00448">
    <property type="entry name" value="REC"/>
    <property type="match status" value="1"/>
</dbReference>
<evidence type="ECO:0000256" key="3">
    <source>
        <dbReference type="ARBA" id="ARBA00022553"/>
    </source>
</evidence>
<keyword evidence="9" id="KW-0805">Transcription regulation</keyword>
<keyword evidence="8" id="KW-0902">Two-component regulatory system</keyword>
<feature type="chain" id="PRO_5026054866" description="histidine kinase" evidence="14">
    <location>
        <begin position="31"/>
        <end position="1408"/>
    </location>
</feature>
<feature type="domain" description="Histidine kinase" evidence="16">
    <location>
        <begin position="884"/>
        <end position="1107"/>
    </location>
</feature>
<dbReference type="RefSeq" id="WP_158868001.1">
    <property type="nucleotide sequence ID" value="NZ_CP046401.1"/>
</dbReference>
<dbReference type="SUPFAM" id="SSF55874">
    <property type="entry name" value="ATPase domain of HSP90 chaperone/DNA topoisomerase II/histidine kinase"/>
    <property type="match status" value="1"/>
</dbReference>
<dbReference type="PROSITE" id="PS01124">
    <property type="entry name" value="HTH_ARAC_FAMILY_2"/>
    <property type="match status" value="1"/>
</dbReference>
<dbReference type="Gene3D" id="1.10.287.130">
    <property type="match status" value="1"/>
</dbReference>
<dbReference type="PROSITE" id="PS00041">
    <property type="entry name" value="HTH_ARAC_FAMILY_1"/>
    <property type="match status" value="1"/>
</dbReference>
<keyword evidence="3 12" id="KW-0597">Phosphoprotein</keyword>
<dbReference type="PANTHER" id="PTHR43547">
    <property type="entry name" value="TWO-COMPONENT HISTIDINE KINASE"/>
    <property type="match status" value="1"/>
</dbReference>
<dbReference type="SUPFAM" id="SSF63829">
    <property type="entry name" value="Calcium-dependent phosphotriesterase"/>
    <property type="match status" value="2"/>
</dbReference>
<dbReference type="InterPro" id="IPR011006">
    <property type="entry name" value="CheY-like_superfamily"/>
</dbReference>
<dbReference type="GO" id="GO:0005524">
    <property type="term" value="F:ATP binding"/>
    <property type="evidence" value="ECO:0007669"/>
    <property type="project" value="UniProtKB-KW"/>
</dbReference>
<evidence type="ECO:0000259" key="15">
    <source>
        <dbReference type="PROSITE" id="PS01124"/>
    </source>
</evidence>
<dbReference type="InterPro" id="IPR015943">
    <property type="entry name" value="WD40/YVTN_repeat-like_dom_sf"/>
</dbReference>
<dbReference type="Gene3D" id="1.10.10.60">
    <property type="entry name" value="Homeodomain-like"/>
    <property type="match status" value="1"/>
</dbReference>
<evidence type="ECO:0000259" key="16">
    <source>
        <dbReference type="PROSITE" id="PS50109"/>
    </source>
</evidence>
<dbReference type="InterPro" id="IPR011123">
    <property type="entry name" value="Y_Y_Y"/>
</dbReference>
<evidence type="ECO:0000256" key="12">
    <source>
        <dbReference type="PROSITE-ProRule" id="PRU00169"/>
    </source>
</evidence>
<dbReference type="InterPro" id="IPR036097">
    <property type="entry name" value="HisK_dim/P_sf"/>
</dbReference>
<evidence type="ECO:0000313" key="19">
    <source>
        <dbReference type="Proteomes" id="UP000428260"/>
    </source>
</evidence>
<keyword evidence="14" id="KW-0732">Signal</keyword>
<dbReference type="SUPFAM" id="SSF52172">
    <property type="entry name" value="CheY-like"/>
    <property type="match status" value="1"/>
</dbReference>
<dbReference type="Gene3D" id="3.40.50.2300">
    <property type="match status" value="1"/>
</dbReference>
<dbReference type="InterPro" id="IPR013783">
    <property type="entry name" value="Ig-like_fold"/>
</dbReference>
<dbReference type="SUPFAM" id="SSF46689">
    <property type="entry name" value="Homeodomain-like"/>
    <property type="match status" value="1"/>
</dbReference>
<dbReference type="Pfam" id="PF07495">
    <property type="entry name" value="Y_Y_Y"/>
    <property type="match status" value="1"/>
</dbReference>
<dbReference type="InterPro" id="IPR005467">
    <property type="entry name" value="His_kinase_dom"/>
</dbReference>
<dbReference type="Gene3D" id="3.30.565.10">
    <property type="entry name" value="Histidine kinase-like ATPase, C-terminal domain"/>
    <property type="match status" value="1"/>
</dbReference>
<dbReference type="InterPro" id="IPR011110">
    <property type="entry name" value="Reg_prop"/>
</dbReference>
<dbReference type="PRINTS" id="PR00344">
    <property type="entry name" value="BCTRLSENSOR"/>
</dbReference>
<evidence type="ECO:0000256" key="13">
    <source>
        <dbReference type="SAM" id="Phobius"/>
    </source>
</evidence>
<dbReference type="Pfam" id="PF00512">
    <property type="entry name" value="HisKA"/>
    <property type="match status" value="1"/>
</dbReference>
<keyword evidence="19" id="KW-1185">Reference proteome</keyword>
<dbReference type="SUPFAM" id="SSF47384">
    <property type="entry name" value="Homodimeric domain of signal transducing histidine kinase"/>
    <property type="match status" value="1"/>
</dbReference>
<dbReference type="GO" id="GO:0003700">
    <property type="term" value="F:DNA-binding transcription factor activity"/>
    <property type="evidence" value="ECO:0007669"/>
    <property type="project" value="InterPro"/>
</dbReference>
<dbReference type="EC" id="2.7.13.3" evidence="2"/>
<evidence type="ECO:0000256" key="14">
    <source>
        <dbReference type="SAM" id="SignalP"/>
    </source>
</evidence>
<dbReference type="InterPro" id="IPR036890">
    <property type="entry name" value="HATPase_C_sf"/>
</dbReference>
<protein>
    <recommendedName>
        <fullName evidence="2">histidine kinase</fullName>
        <ecNumber evidence="2">2.7.13.3</ecNumber>
    </recommendedName>
</protein>
<dbReference type="SMART" id="SM00388">
    <property type="entry name" value="HisKA"/>
    <property type="match status" value="1"/>
</dbReference>
<dbReference type="CDD" id="cd00082">
    <property type="entry name" value="HisKA"/>
    <property type="match status" value="1"/>
</dbReference>
<dbReference type="InterPro" id="IPR009057">
    <property type="entry name" value="Homeodomain-like_sf"/>
</dbReference>
<dbReference type="Pfam" id="PF12833">
    <property type="entry name" value="HTH_18"/>
    <property type="match status" value="1"/>
</dbReference>
<keyword evidence="13" id="KW-1133">Transmembrane helix</keyword>
<feature type="transmembrane region" description="Helical" evidence="13">
    <location>
        <begin position="826"/>
        <end position="846"/>
    </location>
</feature>
<feature type="domain" description="Response regulatory" evidence="17">
    <location>
        <begin position="1145"/>
        <end position="1260"/>
    </location>
</feature>
<dbReference type="Pfam" id="PF00072">
    <property type="entry name" value="Response_reg"/>
    <property type="match status" value="1"/>
</dbReference>
<dbReference type="InterPro" id="IPR001789">
    <property type="entry name" value="Sig_transdc_resp-reg_receiver"/>
</dbReference>
<proteinExistence type="predicted"/>
<name>A0A6I6JQ21_9BACT</name>
<gene>
    <name evidence="18" type="ORF">GM418_15790</name>
</gene>
<keyword evidence="6" id="KW-0418">Kinase</keyword>
<keyword evidence="10" id="KW-0238">DNA-binding</keyword>
<evidence type="ECO:0000256" key="9">
    <source>
        <dbReference type="ARBA" id="ARBA00023015"/>
    </source>
</evidence>
<organism evidence="18 19">
    <name type="scientific">Maribellus comscasis</name>
    <dbReference type="NCBI Taxonomy" id="2681766"/>
    <lineage>
        <taxon>Bacteria</taxon>
        <taxon>Pseudomonadati</taxon>
        <taxon>Bacteroidota</taxon>
        <taxon>Bacteroidia</taxon>
        <taxon>Marinilabiliales</taxon>
        <taxon>Prolixibacteraceae</taxon>
        <taxon>Maribellus</taxon>
    </lineage>
</organism>
<keyword evidence="13" id="KW-0472">Membrane</keyword>
<evidence type="ECO:0000256" key="7">
    <source>
        <dbReference type="ARBA" id="ARBA00022840"/>
    </source>
</evidence>
<feature type="signal peptide" evidence="14">
    <location>
        <begin position="1"/>
        <end position="30"/>
    </location>
</feature>
<dbReference type="InterPro" id="IPR018062">
    <property type="entry name" value="HTH_AraC-typ_CS"/>
</dbReference>
<feature type="modified residue" description="4-aspartylphosphate" evidence="12">
    <location>
        <position position="1193"/>
    </location>
</feature>
<dbReference type="Gene3D" id="2.60.40.10">
    <property type="entry name" value="Immunoglobulins"/>
    <property type="match status" value="1"/>
</dbReference>
<dbReference type="Gene3D" id="2.130.10.10">
    <property type="entry name" value="YVTN repeat-like/Quinoprotein amine dehydrogenase"/>
    <property type="match status" value="2"/>
</dbReference>
<evidence type="ECO:0000259" key="17">
    <source>
        <dbReference type="PROSITE" id="PS50110"/>
    </source>
</evidence>